<dbReference type="CDD" id="cd00448">
    <property type="entry name" value="YjgF_YER057c_UK114_family"/>
    <property type="match status" value="1"/>
</dbReference>
<dbReference type="EMBL" id="JBHRTR010000007">
    <property type="protein sequence ID" value="MFC3226082.1"/>
    <property type="molecule type" value="Genomic_DNA"/>
</dbReference>
<sequence length="132" mass="14324">MKRKELTPDWPWAKKAPYALGTQCGEWVYVAGQVAFGPDGEIVGGDDMEAQSDQVFANIRGVLELAGASMDDVMKVTVFMVDPSQYDGYGRARSRAFGQTRPASTLIPVEKLIRPGLLVEVEAYAIVGAGRD</sequence>
<dbReference type="RefSeq" id="WP_379897860.1">
    <property type="nucleotide sequence ID" value="NZ_JBHRTR010000007.1"/>
</dbReference>
<evidence type="ECO:0000313" key="1">
    <source>
        <dbReference type="EMBL" id="MFC3226082.1"/>
    </source>
</evidence>
<accession>A0ABV7KVP7</accession>
<dbReference type="InterPro" id="IPR035959">
    <property type="entry name" value="RutC-like_sf"/>
</dbReference>
<keyword evidence="2" id="KW-1185">Reference proteome</keyword>
<dbReference type="EC" id="3.5.-.-" evidence="1"/>
<dbReference type="PANTHER" id="PTHR43857:SF1">
    <property type="entry name" value="YJGH FAMILY PROTEIN"/>
    <property type="match status" value="1"/>
</dbReference>
<dbReference type="Gene3D" id="3.30.1330.40">
    <property type="entry name" value="RutC-like"/>
    <property type="match status" value="1"/>
</dbReference>
<gene>
    <name evidence="1" type="ORF">ACFOGJ_02515</name>
</gene>
<dbReference type="PANTHER" id="PTHR43857">
    <property type="entry name" value="BLR7761 PROTEIN"/>
    <property type="match status" value="1"/>
</dbReference>
<proteinExistence type="predicted"/>
<dbReference type="Pfam" id="PF01042">
    <property type="entry name" value="Ribonuc_L-PSP"/>
    <property type="match status" value="1"/>
</dbReference>
<reference evidence="2" key="1">
    <citation type="journal article" date="2019" name="Int. J. Syst. Evol. Microbiol.">
        <title>The Global Catalogue of Microorganisms (GCM) 10K type strain sequencing project: providing services to taxonomists for standard genome sequencing and annotation.</title>
        <authorList>
            <consortium name="The Broad Institute Genomics Platform"/>
            <consortium name="The Broad Institute Genome Sequencing Center for Infectious Disease"/>
            <person name="Wu L."/>
            <person name="Ma J."/>
        </authorList>
    </citation>
    <scope>NUCLEOTIDE SEQUENCE [LARGE SCALE GENOMIC DNA]</scope>
    <source>
        <strain evidence="2">KCTC 42964</strain>
    </source>
</reference>
<keyword evidence="1" id="KW-0378">Hydrolase</keyword>
<dbReference type="GO" id="GO:0016787">
    <property type="term" value="F:hydrolase activity"/>
    <property type="evidence" value="ECO:0007669"/>
    <property type="project" value="UniProtKB-KW"/>
</dbReference>
<comment type="caution">
    <text evidence="1">The sequence shown here is derived from an EMBL/GenBank/DDBJ whole genome shotgun (WGS) entry which is preliminary data.</text>
</comment>
<dbReference type="SUPFAM" id="SSF55298">
    <property type="entry name" value="YjgF-like"/>
    <property type="match status" value="1"/>
</dbReference>
<protein>
    <submittedName>
        <fullName evidence="1">RidA family protein</fullName>
        <ecNumber evidence="1">3.5.-.-</ecNumber>
    </submittedName>
</protein>
<name>A0ABV7KVP7_9PROT</name>
<dbReference type="InterPro" id="IPR006175">
    <property type="entry name" value="YjgF/YER057c/UK114"/>
</dbReference>
<evidence type="ECO:0000313" key="2">
    <source>
        <dbReference type="Proteomes" id="UP001595528"/>
    </source>
</evidence>
<organism evidence="1 2">
    <name type="scientific">Marinibaculum pumilum</name>
    <dbReference type="NCBI Taxonomy" id="1766165"/>
    <lineage>
        <taxon>Bacteria</taxon>
        <taxon>Pseudomonadati</taxon>
        <taxon>Pseudomonadota</taxon>
        <taxon>Alphaproteobacteria</taxon>
        <taxon>Rhodospirillales</taxon>
        <taxon>Rhodospirillaceae</taxon>
        <taxon>Marinibaculum</taxon>
    </lineage>
</organism>
<dbReference type="Proteomes" id="UP001595528">
    <property type="component" value="Unassembled WGS sequence"/>
</dbReference>